<keyword evidence="2 5" id="KW-0819">tRNA processing</keyword>
<dbReference type="PANTHER" id="PTHR46064">
    <property type="entry name" value="QUEUINE TRNA-RIBOSYLTRANSFERASE ACCESSORY SUBUNIT 2"/>
    <property type="match status" value="1"/>
</dbReference>
<reference evidence="8" key="1">
    <citation type="submission" date="2025-08" db="UniProtKB">
        <authorList>
            <consortium name="RefSeq"/>
        </authorList>
    </citation>
    <scope>IDENTIFICATION</scope>
</reference>
<dbReference type="PANTHER" id="PTHR46064:SF1">
    <property type="entry name" value="QUEUINE TRNA-RIBOSYLTRANSFERASE ACCESSORY SUBUNIT 2"/>
    <property type="match status" value="1"/>
</dbReference>
<gene>
    <name evidence="8" type="primary">LOC101854994</name>
</gene>
<dbReference type="SUPFAM" id="SSF51713">
    <property type="entry name" value="tRNA-guanine transglycosylase"/>
    <property type="match status" value="1"/>
</dbReference>
<accession>A0ABM1W3V6</accession>
<comment type="similarity">
    <text evidence="5">Belongs to the queuine tRNA-ribosyltransferase family. QTRT2 subfamily.</text>
</comment>
<feature type="binding site" evidence="5">
    <location>
        <position position="344"/>
    </location>
    <ligand>
        <name>Zn(2+)</name>
        <dbReference type="ChEBI" id="CHEBI:29105"/>
    </ligand>
</feature>
<dbReference type="Gene3D" id="3.20.20.105">
    <property type="entry name" value="Queuine tRNA-ribosyltransferase-like"/>
    <property type="match status" value="1"/>
</dbReference>
<dbReference type="HAMAP" id="MF_03043">
    <property type="entry name" value="QTRT2"/>
    <property type="match status" value="1"/>
</dbReference>
<evidence type="ECO:0000256" key="4">
    <source>
        <dbReference type="ARBA" id="ARBA00022833"/>
    </source>
</evidence>
<evidence type="ECO:0000256" key="3">
    <source>
        <dbReference type="ARBA" id="ARBA00022723"/>
    </source>
</evidence>
<dbReference type="InterPro" id="IPR036511">
    <property type="entry name" value="TGT-like_sf"/>
</dbReference>
<dbReference type="RefSeq" id="XP_035829349.1">
    <property type="nucleotide sequence ID" value="XM_035973456.1"/>
</dbReference>
<dbReference type="NCBIfam" id="TIGR00449">
    <property type="entry name" value="tgt_general"/>
    <property type="match status" value="1"/>
</dbReference>
<organism evidence="7 8">
    <name type="scientific">Aplysia californica</name>
    <name type="common">California sea hare</name>
    <dbReference type="NCBI Taxonomy" id="6500"/>
    <lineage>
        <taxon>Eukaryota</taxon>
        <taxon>Metazoa</taxon>
        <taxon>Spiralia</taxon>
        <taxon>Lophotrochozoa</taxon>
        <taxon>Mollusca</taxon>
        <taxon>Gastropoda</taxon>
        <taxon>Heterobranchia</taxon>
        <taxon>Euthyneura</taxon>
        <taxon>Tectipleura</taxon>
        <taxon>Aplysiida</taxon>
        <taxon>Aplysioidea</taxon>
        <taxon>Aplysiidae</taxon>
        <taxon>Aplysia</taxon>
    </lineage>
</organism>
<keyword evidence="3 5" id="KW-0479">Metal-binding</keyword>
<protein>
    <recommendedName>
        <fullName evidence="5">Queuine tRNA-ribosyltransferase accessory subunit 2</fullName>
    </recommendedName>
    <alternativeName>
        <fullName evidence="5">Queuine tRNA-ribosyltransferase domain-containing protein 1</fullName>
    </alternativeName>
</protein>
<comment type="subcellular location">
    <subcellularLocation>
        <location evidence="5">Cytoplasm</location>
    </subcellularLocation>
</comment>
<dbReference type="Proteomes" id="UP000694888">
    <property type="component" value="Unplaced"/>
</dbReference>
<dbReference type="InterPro" id="IPR002616">
    <property type="entry name" value="tRNA_ribo_trans-like"/>
</dbReference>
<comment type="subunit">
    <text evidence="5">Heterodimer of a catalytic subunit and an accessory subunit.</text>
</comment>
<feature type="binding site" evidence="5">
    <location>
        <position position="341"/>
    </location>
    <ligand>
        <name>Zn(2+)</name>
        <dbReference type="ChEBI" id="CHEBI:29105"/>
    </ligand>
</feature>
<keyword evidence="4 5" id="KW-0862">Zinc</keyword>
<evidence type="ECO:0000256" key="1">
    <source>
        <dbReference type="ARBA" id="ARBA00022490"/>
    </source>
</evidence>
<evidence type="ECO:0000259" key="6">
    <source>
        <dbReference type="Pfam" id="PF01702"/>
    </source>
</evidence>
<dbReference type="InterPro" id="IPR028592">
    <property type="entry name" value="QTRTD1"/>
</dbReference>
<evidence type="ECO:0000313" key="7">
    <source>
        <dbReference type="Proteomes" id="UP000694888"/>
    </source>
</evidence>
<feature type="binding site" evidence="5">
    <location>
        <position position="370"/>
    </location>
    <ligand>
        <name>Zn(2+)</name>
        <dbReference type="ChEBI" id="CHEBI:29105"/>
    </ligand>
</feature>
<name>A0ABM1W3V6_APLCA</name>
<feature type="domain" description="tRNA-guanine(15) transglycosylase-like" evidence="6">
    <location>
        <begin position="12"/>
        <end position="401"/>
    </location>
</feature>
<evidence type="ECO:0000256" key="2">
    <source>
        <dbReference type="ARBA" id="ARBA00022694"/>
    </source>
</evidence>
<keyword evidence="1 5" id="KW-0963">Cytoplasm</keyword>
<comment type="cofactor">
    <cofactor evidence="5">
        <name>Zn(2+)</name>
        <dbReference type="ChEBI" id="CHEBI:29105"/>
    </cofactor>
    <text evidence="5">Binds 1 zinc ion per subunit.</text>
</comment>
<dbReference type="GeneID" id="101854994"/>
<feature type="binding site" evidence="5">
    <location>
        <position position="339"/>
    </location>
    <ligand>
        <name>Zn(2+)</name>
        <dbReference type="ChEBI" id="CHEBI:29105"/>
    </ligand>
</feature>
<evidence type="ECO:0000313" key="8">
    <source>
        <dbReference type="RefSeq" id="XP_035829349.1"/>
    </source>
</evidence>
<dbReference type="InterPro" id="IPR050852">
    <property type="entry name" value="Queuine_tRNA-ribosyltrfase"/>
</dbReference>
<proteinExistence type="inferred from homology"/>
<evidence type="ECO:0000256" key="5">
    <source>
        <dbReference type="HAMAP-Rule" id="MF_03043"/>
    </source>
</evidence>
<dbReference type="Pfam" id="PF01702">
    <property type="entry name" value="TGT"/>
    <property type="match status" value="1"/>
</dbReference>
<comment type="function">
    <text evidence="5">Non-catalytic subunit of the queuine tRNA-ribosyltransferase (TGT) that catalyzes the base-exchange of a guanine (G) residue with queuine (Q) at position 34 (anticodon wobble position) in tRNAs with GU(N) anticodons (tRNA-Asp, -Asn, -His and -Tyr), resulting in the hypermodified nucleoside queuosine (7-(((4,5-cis-dihydroxy-2-cyclopenten-1-yl)amino)methyl)-7-deazaguanosine).</text>
</comment>
<sequence>MKYTVEAVLASGGRLGKLSQTSTAGTIAMETPMCTLFTKGGSAPHLSAVMLQRISQVPEVACMSLGSIASHHENVREFGKGLGEFSAMKDKVIFTTLHDATAAVASGKNDKGGVAVWGKGGKMKLDPQLYMKVQEAFRPDWFQALSDGDTDKTCGKKRLSKAVDRTLDFLDDIVEMKNESEVLKTSSLIGAIEGGYSVEERRRSAKETAARPVDGFLIEGFEKGHSSVDLFADEEFMTVLTETMVHLPDDKPRMMDAVWSPLQVIRAFRLGIDVFSSAYPHTLTEKGFALTADYSLPPTSQPAKLELEGSKENSASSGFYVDLNDKRFFESFSPILPGCGCYTCANFTCSYLHHLLNTSELLAYVLLTIHNFEQYFKFFARLRETGRQDKLSELEQSLARQEGGQREDVVR</sequence>
<keyword evidence="7" id="KW-1185">Reference proteome</keyword>